<keyword evidence="11" id="KW-1185">Reference proteome</keyword>
<organism evidence="10 11">
    <name type="scientific">Oesophagostomum dentatum</name>
    <name type="common">Nodular worm</name>
    <dbReference type="NCBI Taxonomy" id="61180"/>
    <lineage>
        <taxon>Eukaryota</taxon>
        <taxon>Metazoa</taxon>
        <taxon>Ecdysozoa</taxon>
        <taxon>Nematoda</taxon>
        <taxon>Chromadorea</taxon>
        <taxon>Rhabditida</taxon>
        <taxon>Rhabditina</taxon>
        <taxon>Rhabditomorpha</taxon>
        <taxon>Strongyloidea</taxon>
        <taxon>Strongylidae</taxon>
        <taxon>Oesophagostomum</taxon>
    </lineage>
</organism>
<feature type="transmembrane region" description="Helical" evidence="8">
    <location>
        <begin position="61"/>
        <end position="83"/>
    </location>
</feature>
<gene>
    <name evidence="10" type="ORF">OESDEN_08602</name>
</gene>
<dbReference type="EMBL" id="KN551991">
    <property type="protein sequence ID" value="KHJ91533.1"/>
    <property type="molecule type" value="Genomic_DNA"/>
</dbReference>
<feature type="non-terminal residue" evidence="10">
    <location>
        <position position="1"/>
    </location>
</feature>
<feature type="transmembrane region" description="Helical" evidence="8">
    <location>
        <begin position="89"/>
        <end position="109"/>
    </location>
</feature>
<dbReference type="PANTHER" id="PTHR11003:SF69">
    <property type="entry name" value="POTASSIUM CHANNEL DOMAIN-CONTAINING PROTEIN"/>
    <property type="match status" value="1"/>
</dbReference>
<evidence type="ECO:0000256" key="2">
    <source>
        <dbReference type="ARBA" id="ARBA00022448"/>
    </source>
</evidence>
<dbReference type="GO" id="GO:0022841">
    <property type="term" value="F:potassium ion leak channel activity"/>
    <property type="evidence" value="ECO:0007669"/>
    <property type="project" value="TreeGrafter"/>
</dbReference>
<accession>A0A0B1T1V6</accession>
<dbReference type="PANTHER" id="PTHR11003">
    <property type="entry name" value="POTASSIUM CHANNEL, SUBFAMILY K"/>
    <property type="match status" value="1"/>
</dbReference>
<keyword evidence="2" id="KW-0813">Transport</keyword>
<keyword evidence="3 8" id="KW-0812">Transmembrane</keyword>
<reference evidence="10 11" key="1">
    <citation type="submission" date="2014-03" db="EMBL/GenBank/DDBJ databases">
        <title>Draft genome of the hookworm Oesophagostomum dentatum.</title>
        <authorList>
            <person name="Mitreva M."/>
        </authorList>
    </citation>
    <scope>NUCLEOTIDE SEQUENCE [LARGE SCALE GENOMIC DNA]</scope>
    <source>
        <strain evidence="10 11">OD-Hann</strain>
    </source>
</reference>
<evidence type="ECO:0000256" key="6">
    <source>
        <dbReference type="ARBA" id="ARBA00023136"/>
    </source>
</evidence>
<dbReference type="Gene3D" id="1.10.287.70">
    <property type="match status" value="1"/>
</dbReference>
<evidence type="ECO:0000256" key="8">
    <source>
        <dbReference type="SAM" id="Phobius"/>
    </source>
</evidence>
<dbReference type="InterPro" id="IPR013099">
    <property type="entry name" value="K_chnl_dom"/>
</dbReference>
<keyword evidence="7" id="KW-0407">Ion channel</keyword>
<evidence type="ECO:0000259" key="9">
    <source>
        <dbReference type="Pfam" id="PF07885"/>
    </source>
</evidence>
<evidence type="ECO:0000256" key="1">
    <source>
        <dbReference type="ARBA" id="ARBA00004141"/>
    </source>
</evidence>
<comment type="subcellular location">
    <subcellularLocation>
        <location evidence="1">Membrane</location>
        <topology evidence="1">Multi-pass membrane protein</topology>
    </subcellularLocation>
</comment>
<dbReference type="InterPro" id="IPR003280">
    <property type="entry name" value="2pore_dom_K_chnl"/>
</dbReference>
<keyword evidence="5" id="KW-0406">Ion transport</keyword>
<evidence type="ECO:0000256" key="7">
    <source>
        <dbReference type="ARBA" id="ARBA00023303"/>
    </source>
</evidence>
<proteinExistence type="predicted"/>
<feature type="domain" description="Potassium channel" evidence="9">
    <location>
        <begin position="3"/>
        <end position="41"/>
    </location>
</feature>
<name>A0A0B1T1V6_OESDE</name>
<evidence type="ECO:0000313" key="11">
    <source>
        <dbReference type="Proteomes" id="UP000053660"/>
    </source>
</evidence>
<protein>
    <recommendedName>
        <fullName evidence="9">Potassium channel domain-containing protein</fullName>
    </recommendedName>
</protein>
<evidence type="ECO:0000256" key="5">
    <source>
        <dbReference type="ARBA" id="ARBA00023065"/>
    </source>
</evidence>
<dbReference type="GO" id="GO:0030322">
    <property type="term" value="P:stabilization of membrane potential"/>
    <property type="evidence" value="ECO:0007669"/>
    <property type="project" value="TreeGrafter"/>
</dbReference>
<sequence length="125" mass="14186">LSGYGKVEPRTPNGRLFTVIYGFLGIPVTVILLTNLGRYLEGLTQRVKRIWSKTDPDDDTISGTTLFFIMILYLVSLVFKLITTTFELHINRCFILLFVLRAIIQCLFLTPENASAKLIEAVFLN</sequence>
<evidence type="ECO:0000313" key="10">
    <source>
        <dbReference type="EMBL" id="KHJ91533.1"/>
    </source>
</evidence>
<dbReference type="GO" id="GO:0005886">
    <property type="term" value="C:plasma membrane"/>
    <property type="evidence" value="ECO:0007669"/>
    <property type="project" value="TreeGrafter"/>
</dbReference>
<feature type="transmembrane region" description="Helical" evidence="8">
    <location>
        <begin position="20"/>
        <end position="40"/>
    </location>
</feature>
<dbReference type="AlphaFoldDB" id="A0A0B1T1V6"/>
<keyword evidence="6 8" id="KW-0472">Membrane</keyword>
<evidence type="ECO:0000256" key="3">
    <source>
        <dbReference type="ARBA" id="ARBA00022692"/>
    </source>
</evidence>
<dbReference type="GO" id="GO:0015271">
    <property type="term" value="F:outward rectifier potassium channel activity"/>
    <property type="evidence" value="ECO:0007669"/>
    <property type="project" value="TreeGrafter"/>
</dbReference>
<keyword evidence="4 8" id="KW-1133">Transmembrane helix</keyword>
<dbReference type="SUPFAM" id="SSF81324">
    <property type="entry name" value="Voltage-gated potassium channels"/>
    <property type="match status" value="1"/>
</dbReference>
<evidence type="ECO:0000256" key="4">
    <source>
        <dbReference type="ARBA" id="ARBA00022989"/>
    </source>
</evidence>
<dbReference type="Pfam" id="PF07885">
    <property type="entry name" value="Ion_trans_2"/>
    <property type="match status" value="1"/>
</dbReference>
<dbReference type="Proteomes" id="UP000053660">
    <property type="component" value="Unassembled WGS sequence"/>
</dbReference>
<dbReference type="OrthoDB" id="5875334at2759"/>